<sequence>MINVPMTWGQTRTFDPSHAVTCHRYEGEFEPIGRAVNERLDRVMLFICRRCETLVTVAHQSEKPLALTFPTMT</sequence>
<dbReference type="EMBL" id="LYDR01000051">
    <property type="protein sequence ID" value="ODA33564.1"/>
    <property type="molecule type" value="Genomic_DNA"/>
</dbReference>
<comment type="caution">
    <text evidence="1">The sequence shown here is derived from an EMBL/GenBank/DDBJ whole genome shotgun (WGS) entry which is preliminary data.</text>
</comment>
<keyword evidence="2" id="KW-1185">Reference proteome</keyword>
<proteinExistence type="predicted"/>
<dbReference type="AlphaFoldDB" id="A0A1C3EK08"/>
<organism evidence="1 2">
    <name type="scientific">Planctopirus hydrillae</name>
    <dbReference type="NCBI Taxonomy" id="1841610"/>
    <lineage>
        <taxon>Bacteria</taxon>
        <taxon>Pseudomonadati</taxon>
        <taxon>Planctomycetota</taxon>
        <taxon>Planctomycetia</taxon>
        <taxon>Planctomycetales</taxon>
        <taxon>Planctomycetaceae</taxon>
        <taxon>Planctopirus</taxon>
    </lineage>
</organism>
<protein>
    <submittedName>
        <fullName evidence="1">Uncharacterized protein</fullName>
    </submittedName>
</protein>
<gene>
    <name evidence="1" type="ORF">A6X21_18635</name>
</gene>
<dbReference type="Proteomes" id="UP000094828">
    <property type="component" value="Unassembled WGS sequence"/>
</dbReference>
<evidence type="ECO:0000313" key="1">
    <source>
        <dbReference type="EMBL" id="ODA33564.1"/>
    </source>
</evidence>
<reference evidence="1 2" key="1">
    <citation type="submission" date="2016-05" db="EMBL/GenBank/DDBJ databases">
        <title>Genomic and physiological characterization of Planctopirus sp. isolated from fresh water lake.</title>
        <authorList>
            <person name="Subhash Y."/>
            <person name="Ramana C."/>
        </authorList>
    </citation>
    <scope>NUCLEOTIDE SEQUENCE [LARGE SCALE GENOMIC DNA]</scope>
    <source>
        <strain evidence="1 2">JC280</strain>
    </source>
</reference>
<name>A0A1C3EK08_9PLAN</name>
<accession>A0A1C3EK08</accession>
<evidence type="ECO:0000313" key="2">
    <source>
        <dbReference type="Proteomes" id="UP000094828"/>
    </source>
</evidence>